<dbReference type="EMBL" id="FUWG01000016">
    <property type="protein sequence ID" value="SJZ68421.1"/>
    <property type="molecule type" value="Genomic_DNA"/>
</dbReference>
<dbReference type="AlphaFoldDB" id="A0A1T4MNG8"/>
<keyword evidence="4" id="KW-1185">Reference proteome</keyword>
<keyword evidence="2" id="KW-0812">Transmembrane</keyword>
<feature type="region of interest" description="Disordered" evidence="1">
    <location>
        <begin position="68"/>
        <end position="142"/>
    </location>
</feature>
<feature type="compositionally biased region" description="Basic and acidic residues" evidence="1">
    <location>
        <begin position="102"/>
        <end position="125"/>
    </location>
</feature>
<keyword evidence="2" id="KW-0472">Membrane</keyword>
<name>A0A1T4MNG8_TREPO</name>
<evidence type="ECO:0000313" key="4">
    <source>
        <dbReference type="Proteomes" id="UP000190423"/>
    </source>
</evidence>
<reference evidence="3 4" key="1">
    <citation type="submission" date="2017-02" db="EMBL/GenBank/DDBJ databases">
        <authorList>
            <person name="Peterson S.W."/>
        </authorList>
    </citation>
    <scope>NUCLEOTIDE SEQUENCE [LARGE SCALE GENOMIC DNA]</scope>
    <source>
        <strain evidence="3 4">ATCC BAA-908</strain>
    </source>
</reference>
<dbReference type="OrthoDB" id="371372at2"/>
<evidence type="ECO:0000256" key="2">
    <source>
        <dbReference type="SAM" id="Phobius"/>
    </source>
</evidence>
<feature type="transmembrane region" description="Helical" evidence="2">
    <location>
        <begin position="41"/>
        <end position="63"/>
    </location>
</feature>
<evidence type="ECO:0000313" key="3">
    <source>
        <dbReference type="EMBL" id="SJZ68421.1"/>
    </source>
</evidence>
<organism evidence="3 4">
    <name type="scientific">Treponema porcinum</name>
    <dbReference type="NCBI Taxonomy" id="261392"/>
    <lineage>
        <taxon>Bacteria</taxon>
        <taxon>Pseudomonadati</taxon>
        <taxon>Spirochaetota</taxon>
        <taxon>Spirochaetia</taxon>
        <taxon>Spirochaetales</taxon>
        <taxon>Treponemataceae</taxon>
        <taxon>Treponema</taxon>
    </lineage>
</organism>
<dbReference type="GeneID" id="78317320"/>
<dbReference type="STRING" id="261392.SAMN02745149_02048"/>
<keyword evidence="2" id="KW-1133">Transmembrane helix</keyword>
<accession>A0A1T4MNG8</accession>
<gene>
    <name evidence="3" type="ORF">SAMN02745149_02048</name>
</gene>
<sequence length="142" mass="15509">MIVRLISSIVALVIIAFFAGFNLENKCDVNLLFYTFKDAPVFFTVVFSFVAGVIFTIPFAFFFRTKKKGNGKTEKNPSGNAKGGSGTGKEPGKGLFSRFNGKKSEKKSATNDDVKTDNAPEEKTSFESVQPAPENSAPETQY</sequence>
<proteinExistence type="predicted"/>
<evidence type="ECO:0008006" key="5">
    <source>
        <dbReference type="Google" id="ProtNLM"/>
    </source>
</evidence>
<evidence type="ECO:0000256" key="1">
    <source>
        <dbReference type="SAM" id="MobiDB-lite"/>
    </source>
</evidence>
<protein>
    <recommendedName>
        <fullName evidence="5">Lipopolysaccharide assembly protein A domain-containing protein</fullName>
    </recommendedName>
</protein>
<feature type="transmembrane region" description="Helical" evidence="2">
    <location>
        <begin position="5"/>
        <end position="21"/>
    </location>
</feature>
<dbReference type="Proteomes" id="UP000190423">
    <property type="component" value="Unassembled WGS sequence"/>
</dbReference>
<dbReference type="RefSeq" id="WP_078933932.1">
    <property type="nucleotide sequence ID" value="NZ_FUWG01000016.1"/>
</dbReference>